<sequence length="78" mass="8622">MRTRTLIAAVIALPLNAVLFGTGAAIALSLPYPEEYLKYVLPAVILLSLIVTVPVAWKLAPRLRVRNDYYPALFKKPS</sequence>
<evidence type="ECO:0000256" key="1">
    <source>
        <dbReference type="SAM" id="Phobius"/>
    </source>
</evidence>
<feature type="transmembrane region" description="Helical" evidence="1">
    <location>
        <begin position="39"/>
        <end position="57"/>
    </location>
</feature>
<dbReference type="RefSeq" id="WP_220228695.1">
    <property type="nucleotide sequence ID" value="NZ_JAICBX010000002.1"/>
</dbReference>
<protein>
    <submittedName>
        <fullName evidence="2">Uncharacterized protein</fullName>
    </submittedName>
</protein>
<accession>A0AAE3D035</accession>
<evidence type="ECO:0000313" key="3">
    <source>
        <dbReference type="Proteomes" id="UP001196509"/>
    </source>
</evidence>
<dbReference type="AlphaFoldDB" id="A0AAE3D035"/>
<name>A0AAE3D035_9HYPH</name>
<reference evidence="2" key="1">
    <citation type="submission" date="2021-08" db="EMBL/GenBank/DDBJ databases">
        <title>Hoeflea bacterium WL0058 sp. nov., isolated from the sediment.</title>
        <authorList>
            <person name="Wang L."/>
            <person name="Zhang D."/>
        </authorList>
    </citation>
    <scope>NUCLEOTIDE SEQUENCE</scope>
    <source>
        <strain evidence="2">WL0058</strain>
    </source>
</reference>
<organism evidence="2 3">
    <name type="scientific">Flavimaribacter sediminis</name>
    <dbReference type="NCBI Taxonomy" id="2865987"/>
    <lineage>
        <taxon>Bacteria</taxon>
        <taxon>Pseudomonadati</taxon>
        <taxon>Pseudomonadota</taxon>
        <taxon>Alphaproteobacteria</taxon>
        <taxon>Hyphomicrobiales</taxon>
        <taxon>Rhizobiaceae</taxon>
        <taxon>Flavimaribacter</taxon>
    </lineage>
</organism>
<keyword evidence="3" id="KW-1185">Reference proteome</keyword>
<dbReference type="EMBL" id="JAICBX010000002">
    <property type="protein sequence ID" value="MBW8638030.1"/>
    <property type="molecule type" value="Genomic_DNA"/>
</dbReference>
<proteinExistence type="predicted"/>
<gene>
    <name evidence="2" type="ORF">K1W69_12610</name>
</gene>
<evidence type="ECO:0000313" key="2">
    <source>
        <dbReference type="EMBL" id="MBW8638030.1"/>
    </source>
</evidence>
<keyword evidence="1" id="KW-0472">Membrane</keyword>
<keyword evidence="1" id="KW-1133">Transmembrane helix</keyword>
<keyword evidence="1" id="KW-0812">Transmembrane</keyword>
<comment type="caution">
    <text evidence="2">The sequence shown here is derived from an EMBL/GenBank/DDBJ whole genome shotgun (WGS) entry which is preliminary data.</text>
</comment>
<dbReference type="Proteomes" id="UP001196509">
    <property type="component" value="Unassembled WGS sequence"/>
</dbReference>